<reference evidence="1 2" key="1">
    <citation type="journal article" date="2015" name="Genome Biol. Evol.">
        <title>Comparative Genomics of a Bacterivorous Green Alga Reveals Evolutionary Causalities and Consequences of Phago-Mixotrophic Mode of Nutrition.</title>
        <authorList>
            <person name="Burns J.A."/>
            <person name="Paasch A."/>
            <person name="Narechania A."/>
            <person name="Kim E."/>
        </authorList>
    </citation>
    <scope>NUCLEOTIDE SEQUENCE [LARGE SCALE GENOMIC DNA]</scope>
    <source>
        <strain evidence="1 2">PLY_AMNH</strain>
    </source>
</reference>
<comment type="caution">
    <text evidence="1">The sequence shown here is derived from an EMBL/GenBank/DDBJ whole genome shotgun (WGS) entry which is preliminary data.</text>
</comment>
<name>A0AAE0CC32_9CHLO</name>
<keyword evidence="2" id="KW-1185">Reference proteome</keyword>
<dbReference type="Proteomes" id="UP001190700">
    <property type="component" value="Unassembled WGS sequence"/>
</dbReference>
<organism evidence="1 2">
    <name type="scientific">Cymbomonas tetramitiformis</name>
    <dbReference type="NCBI Taxonomy" id="36881"/>
    <lineage>
        <taxon>Eukaryota</taxon>
        <taxon>Viridiplantae</taxon>
        <taxon>Chlorophyta</taxon>
        <taxon>Pyramimonadophyceae</taxon>
        <taxon>Pyramimonadales</taxon>
        <taxon>Pyramimonadaceae</taxon>
        <taxon>Cymbomonas</taxon>
    </lineage>
</organism>
<dbReference type="AlphaFoldDB" id="A0AAE0CC32"/>
<evidence type="ECO:0000313" key="1">
    <source>
        <dbReference type="EMBL" id="KAK3251390.1"/>
    </source>
</evidence>
<gene>
    <name evidence="1" type="ORF">CYMTET_39271</name>
</gene>
<protein>
    <submittedName>
        <fullName evidence="1">Uncharacterized protein</fullName>
    </submittedName>
</protein>
<accession>A0AAE0CC32</accession>
<sequence>MIAATISCDTVAKISLKGSDQKLRTRSGILRHSHLASFPLSQPRASTFLCGSSKTPLLDVHCRTRYGTQRCTFSVNAAVANPPEKEFSETLRTFAEGDLLLGTTPDGKPIWIEVVESPTASSSGTVVQGVASGSRVSISSDSSGQLTLKVADGDPIPEAMFAQFEGKRVILKGMGMDPVTKALQEALTAQMVEVGSTAQLTDVTREYSFAQLCEAVKADPRYWCDGAMDADGSFESDGGAPSTVVRDMLTQAGELVALLQGARGLVLVQLWSLQVSTGALHYPFVLRLLRMICEDPALKMSLSTTATPEGEPVGFSAVVHAAQSPFEEYTKFLAELGVQSALVPDDALSKILIGQALGYKKEHIVSYVQSKGQEVTSEMEEQLASGLKEVSEVKPSIPWRVSDVETTLPVGKVAESKTGGFGAKAGKAFGAGKKRKSKGRK</sequence>
<evidence type="ECO:0000313" key="2">
    <source>
        <dbReference type="Proteomes" id="UP001190700"/>
    </source>
</evidence>
<dbReference type="EMBL" id="LGRX02026067">
    <property type="protein sequence ID" value="KAK3251390.1"/>
    <property type="molecule type" value="Genomic_DNA"/>
</dbReference>
<proteinExistence type="predicted"/>